<sequence>MTTFLGRHSEADDHIAQLRWLGHDVRVVSGGGDKAGVLEAFASGLDLPDWFGHNWDALLDALRDLDGARGVPIELVWDHAATLREQDRDAYDTVVEILEQVADERDDLHVTVVTR</sequence>
<proteinExistence type="inferred from homology"/>
<evidence type="ECO:0000259" key="2">
    <source>
        <dbReference type="Pfam" id="PF01337"/>
    </source>
</evidence>
<dbReference type="InterPro" id="IPR000468">
    <property type="entry name" value="Barstar"/>
</dbReference>
<feature type="domain" description="Barstar (barnase inhibitor)" evidence="2">
    <location>
        <begin position="32"/>
        <end position="107"/>
    </location>
</feature>
<dbReference type="OrthoDB" id="8859549at2"/>
<comment type="similarity">
    <text evidence="1">Belongs to the barstar family.</text>
</comment>
<dbReference type="SUPFAM" id="SSF52038">
    <property type="entry name" value="Barstar-related"/>
    <property type="match status" value="1"/>
</dbReference>
<evidence type="ECO:0000256" key="1">
    <source>
        <dbReference type="ARBA" id="ARBA00006845"/>
    </source>
</evidence>
<dbReference type="EMBL" id="BJYX01000002">
    <property type="protein sequence ID" value="GEO28941.1"/>
    <property type="molecule type" value="Genomic_DNA"/>
</dbReference>
<protein>
    <recommendedName>
        <fullName evidence="2">Barstar (barnase inhibitor) domain-containing protein</fullName>
    </recommendedName>
</protein>
<dbReference type="InterPro" id="IPR035905">
    <property type="entry name" value="Barstar-like_sf"/>
</dbReference>
<name>A0A512CXL7_9MICO</name>
<gene>
    <name evidence="3" type="ORF">TAE01_07510</name>
</gene>
<accession>A0A512CXL7</accession>
<evidence type="ECO:0000313" key="3">
    <source>
        <dbReference type="EMBL" id="GEO28941.1"/>
    </source>
</evidence>
<comment type="caution">
    <text evidence="3">The sequence shown here is derived from an EMBL/GenBank/DDBJ whole genome shotgun (WGS) entry which is preliminary data.</text>
</comment>
<reference evidence="3 4" key="1">
    <citation type="submission" date="2019-07" db="EMBL/GenBank/DDBJ databases">
        <title>Whole genome shotgun sequence of Terrabacter aerolatus NBRC 106305.</title>
        <authorList>
            <person name="Hosoyama A."/>
            <person name="Uohara A."/>
            <person name="Ohji S."/>
            <person name="Ichikawa N."/>
        </authorList>
    </citation>
    <scope>NUCLEOTIDE SEQUENCE [LARGE SCALE GENOMIC DNA]</scope>
    <source>
        <strain evidence="3 4">NBRC 106305</strain>
    </source>
</reference>
<dbReference type="Pfam" id="PF01337">
    <property type="entry name" value="Barstar"/>
    <property type="match status" value="1"/>
</dbReference>
<dbReference type="Gene3D" id="3.30.370.10">
    <property type="entry name" value="Barstar-like"/>
    <property type="match status" value="1"/>
</dbReference>
<dbReference type="RefSeq" id="WP_147063511.1">
    <property type="nucleotide sequence ID" value="NZ_BAAARO010000021.1"/>
</dbReference>
<dbReference type="Proteomes" id="UP000321534">
    <property type="component" value="Unassembled WGS sequence"/>
</dbReference>
<organism evidence="3 4">
    <name type="scientific">Terrabacter aerolatus</name>
    <dbReference type="NCBI Taxonomy" id="422442"/>
    <lineage>
        <taxon>Bacteria</taxon>
        <taxon>Bacillati</taxon>
        <taxon>Actinomycetota</taxon>
        <taxon>Actinomycetes</taxon>
        <taxon>Micrococcales</taxon>
        <taxon>Intrasporangiaceae</taxon>
        <taxon>Terrabacter</taxon>
    </lineage>
</organism>
<keyword evidence="4" id="KW-1185">Reference proteome</keyword>
<evidence type="ECO:0000313" key="4">
    <source>
        <dbReference type="Proteomes" id="UP000321534"/>
    </source>
</evidence>
<dbReference type="AlphaFoldDB" id="A0A512CXL7"/>